<evidence type="ECO:0000313" key="4">
    <source>
        <dbReference type="Proteomes" id="UP000184073"/>
    </source>
</evidence>
<gene>
    <name evidence="3" type="ORF">ASPVEDRAFT_86701</name>
</gene>
<dbReference type="VEuPathDB" id="FungiDB:ASPVEDRAFT_86701"/>
<evidence type="ECO:0000256" key="1">
    <source>
        <dbReference type="SAM" id="Phobius"/>
    </source>
</evidence>
<dbReference type="RefSeq" id="XP_040671109.1">
    <property type="nucleotide sequence ID" value="XM_040817898.1"/>
</dbReference>
<organism evidence="3 4">
    <name type="scientific">Aspergillus versicolor CBS 583.65</name>
    <dbReference type="NCBI Taxonomy" id="1036611"/>
    <lineage>
        <taxon>Eukaryota</taxon>
        <taxon>Fungi</taxon>
        <taxon>Dikarya</taxon>
        <taxon>Ascomycota</taxon>
        <taxon>Pezizomycotina</taxon>
        <taxon>Eurotiomycetes</taxon>
        <taxon>Eurotiomycetidae</taxon>
        <taxon>Eurotiales</taxon>
        <taxon>Aspergillaceae</taxon>
        <taxon>Aspergillus</taxon>
        <taxon>Aspergillus subgen. Nidulantes</taxon>
    </lineage>
</organism>
<dbReference type="GO" id="GO:0003824">
    <property type="term" value="F:catalytic activity"/>
    <property type="evidence" value="ECO:0007669"/>
    <property type="project" value="InterPro"/>
</dbReference>
<sequence length="567" mass="62359">MPARWHNEYSVGWICALPIEMAAARAMLDKVHPRLQQPRDDHNTYILGQVSGHNVVIACLPSGIYGTVSAAVIAKQMLLTFQSIHFGLMVGIGGGVPSALTDIRLGDVVVSKPTGLSPGVVQYDYGKALGSGRLERIGTRNLPPQALLTALSKVESNHMVGKYKFQEYLSAIIPQSMEHPSAFRSPGEEADMLFNAAYNHEAYSPDCSSCDRSQRVARKRRSISTPRIHYGTIASGNQVMKDGRTRDSLAQELGVLCFEMEAAGLMDHFPCLVIRGVSDYADSHKNNDWQGHAAITAAAYAKELLSEVPLRQEQDYGSARKLFFVRFNTIDIPRVPYAMGRAQELACIQQKLQANLSNGTVILQGRAGSGKTQLAVSYVMRHWNQYSAVFWLDATSVGTLKSSFMVMAKRILLDDSSCGTLSGIINNGDTDKAVEETKEWLSKGMNYCWLLIYDNYNAAKSYGAIETGEDLDIKRFLPDVRQGHIIITTRSSGLGLGHTIQVKPLMDINQSDSIAVQTSRRQDSDTNLWSSLWSEDVNAVNFSVFIILSALTIGGVLVGMHSMQLKQ</sequence>
<keyword evidence="1" id="KW-0812">Transmembrane</keyword>
<dbReference type="PANTHER" id="PTHR46082:SF11">
    <property type="entry name" value="AAA+ ATPASE DOMAIN-CONTAINING PROTEIN-RELATED"/>
    <property type="match status" value="1"/>
</dbReference>
<dbReference type="SUPFAM" id="SSF53167">
    <property type="entry name" value="Purine and uridine phosphorylases"/>
    <property type="match status" value="1"/>
</dbReference>
<dbReference type="CDD" id="cd09008">
    <property type="entry name" value="MTAN"/>
    <property type="match status" value="1"/>
</dbReference>
<keyword evidence="1" id="KW-1133">Transmembrane helix</keyword>
<dbReference type="InterPro" id="IPR053137">
    <property type="entry name" value="NLR-like"/>
</dbReference>
<feature type="domain" description="Nucleoside phosphorylase" evidence="2">
    <location>
        <begin position="12"/>
        <end position="304"/>
    </location>
</feature>
<dbReference type="EMBL" id="KV878132">
    <property type="protein sequence ID" value="OJJ05347.1"/>
    <property type="molecule type" value="Genomic_DNA"/>
</dbReference>
<dbReference type="Gene3D" id="3.40.50.1580">
    <property type="entry name" value="Nucleoside phosphorylase domain"/>
    <property type="match status" value="1"/>
</dbReference>
<proteinExistence type="predicted"/>
<evidence type="ECO:0000313" key="3">
    <source>
        <dbReference type="EMBL" id="OJJ05347.1"/>
    </source>
</evidence>
<dbReference type="Proteomes" id="UP000184073">
    <property type="component" value="Unassembled WGS sequence"/>
</dbReference>
<dbReference type="InterPro" id="IPR000845">
    <property type="entry name" value="Nucleoside_phosphorylase_d"/>
</dbReference>
<keyword evidence="1" id="KW-0472">Membrane</keyword>
<feature type="transmembrane region" description="Helical" evidence="1">
    <location>
        <begin position="540"/>
        <end position="560"/>
    </location>
</feature>
<dbReference type="AlphaFoldDB" id="A0A1L9PUZ4"/>
<dbReference type="InterPro" id="IPR035994">
    <property type="entry name" value="Nucleoside_phosphorylase_sf"/>
</dbReference>
<evidence type="ECO:0000259" key="2">
    <source>
        <dbReference type="Pfam" id="PF01048"/>
    </source>
</evidence>
<dbReference type="PANTHER" id="PTHR46082">
    <property type="entry name" value="ATP/GTP-BINDING PROTEIN-RELATED"/>
    <property type="match status" value="1"/>
</dbReference>
<dbReference type="OrthoDB" id="1577640at2759"/>
<reference evidence="4" key="1">
    <citation type="journal article" date="2017" name="Genome Biol.">
        <title>Comparative genomics reveals high biological diversity and specific adaptations in the industrially and medically important fungal genus Aspergillus.</title>
        <authorList>
            <person name="de Vries R.P."/>
            <person name="Riley R."/>
            <person name="Wiebenga A."/>
            <person name="Aguilar-Osorio G."/>
            <person name="Amillis S."/>
            <person name="Uchima C.A."/>
            <person name="Anderluh G."/>
            <person name="Asadollahi M."/>
            <person name="Askin M."/>
            <person name="Barry K."/>
            <person name="Battaglia E."/>
            <person name="Bayram O."/>
            <person name="Benocci T."/>
            <person name="Braus-Stromeyer S.A."/>
            <person name="Caldana C."/>
            <person name="Canovas D."/>
            <person name="Cerqueira G.C."/>
            <person name="Chen F."/>
            <person name="Chen W."/>
            <person name="Choi C."/>
            <person name="Clum A."/>
            <person name="Dos Santos R.A."/>
            <person name="Damasio A.R."/>
            <person name="Diallinas G."/>
            <person name="Emri T."/>
            <person name="Fekete E."/>
            <person name="Flipphi M."/>
            <person name="Freyberg S."/>
            <person name="Gallo A."/>
            <person name="Gournas C."/>
            <person name="Habgood R."/>
            <person name="Hainaut M."/>
            <person name="Harispe M.L."/>
            <person name="Henrissat B."/>
            <person name="Hilden K.S."/>
            <person name="Hope R."/>
            <person name="Hossain A."/>
            <person name="Karabika E."/>
            <person name="Karaffa L."/>
            <person name="Karanyi Z."/>
            <person name="Krasevec N."/>
            <person name="Kuo A."/>
            <person name="Kusch H."/>
            <person name="LaButti K."/>
            <person name="Lagendijk E.L."/>
            <person name="Lapidus A."/>
            <person name="Levasseur A."/>
            <person name="Lindquist E."/>
            <person name="Lipzen A."/>
            <person name="Logrieco A.F."/>
            <person name="MacCabe A."/>
            <person name="Maekelae M.R."/>
            <person name="Malavazi I."/>
            <person name="Melin P."/>
            <person name="Meyer V."/>
            <person name="Mielnichuk N."/>
            <person name="Miskei M."/>
            <person name="Molnar A.P."/>
            <person name="Mule G."/>
            <person name="Ngan C.Y."/>
            <person name="Orejas M."/>
            <person name="Orosz E."/>
            <person name="Ouedraogo J.P."/>
            <person name="Overkamp K.M."/>
            <person name="Park H.-S."/>
            <person name="Perrone G."/>
            <person name="Piumi F."/>
            <person name="Punt P.J."/>
            <person name="Ram A.F."/>
            <person name="Ramon A."/>
            <person name="Rauscher S."/>
            <person name="Record E."/>
            <person name="Riano-Pachon D.M."/>
            <person name="Robert V."/>
            <person name="Roehrig J."/>
            <person name="Ruller R."/>
            <person name="Salamov A."/>
            <person name="Salih N.S."/>
            <person name="Samson R.A."/>
            <person name="Sandor E."/>
            <person name="Sanguinetti M."/>
            <person name="Schuetze T."/>
            <person name="Sepcic K."/>
            <person name="Shelest E."/>
            <person name="Sherlock G."/>
            <person name="Sophianopoulou V."/>
            <person name="Squina F.M."/>
            <person name="Sun H."/>
            <person name="Susca A."/>
            <person name="Todd R.B."/>
            <person name="Tsang A."/>
            <person name="Unkles S.E."/>
            <person name="van de Wiele N."/>
            <person name="van Rossen-Uffink D."/>
            <person name="Oliveira J.V."/>
            <person name="Vesth T.C."/>
            <person name="Visser J."/>
            <person name="Yu J.-H."/>
            <person name="Zhou M."/>
            <person name="Andersen M.R."/>
            <person name="Archer D.B."/>
            <person name="Baker S.E."/>
            <person name="Benoit I."/>
            <person name="Brakhage A.A."/>
            <person name="Braus G.H."/>
            <person name="Fischer R."/>
            <person name="Frisvad J.C."/>
            <person name="Goldman G.H."/>
            <person name="Houbraken J."/>
            <person name="Oakley B."/>
            <person name="Pocsi I."/>
            <person name="Scazzocchio C."/>
            <person name="Seiboth B."/>
            <person name="vanKuyk P.A."/>
            <person name="Wortman J."/>
            <person name="Dyer P.S."/>
            <person name="Grigoriev I.V."/>
        </authorList>
    </citation>
    <scope>NUCLEOTIDE SEQUENCE [LARGE SCALE GENOMIC DNA]</scope>
    <source>
        <strain evidence="4">CBS 583.65</strain>
    </source>
</reference>
<dbReference type="Pfam" id="PF01048">
    <property type="entry name" value="PNP_UDP_1"/>
    <property type="match status" value="1"/>
</dbReference>
<dbReference type="SUPFAM" id="SSF52540">
    <property type="entry name" value="P-loop containing nucleoside triphosphate hydrolases"/>
    <property type="match status" value="1"/>
</dbReference>
<dbReference type="InterPro" id="IPR027417">
    <property type="entry name" value="P-loop_NTPase"/>
</dbReference>
<name>A0A1L9PUZ4_ASPVE</name>
<dbReference type="Gene3D" id="3.40.50.300">
    <property type="entry name" value="P-loop containing nucleotide triphosphate hydrolases"/>
    <property type="match status" value="1"/>
</dbReference>
<protein>
    <recommendedName>
        <fullName evidence="2">Nucleoside phosphorylase domain-containing protein</fullName>
    </recommendedName>
</protein>
<dbReference type="GeneID" id="63733409"/>
<dbReference type="STRING" id="1036611.A0A1L9PUZ4"/>
<dbReference type="GO" id="GO:0009116">
    <property type="term" value="P:nucleoside metabolic process"/>
    <property type="evidence" value="ECO:0007669"/>
    <property type="project" value="InterPro"/>
</dbReference>
<keyword evidence="4" id="KW-1185">Reference proteome</keyword>
<accession>A0A1L9PUZ4</accession>